<evidence type="ECO:0000256" key="2">
    <source>
        <dbReference type="SAM" id="SignalP"/>
    </source>
</evidence>
<keyword evidence="2" id="KW-0732">Signal</keyword>
<feature type="chain" id="PRO_5039040168" evidence="2">
    <location>
        <begin position="22"/>
        <end position="240"/>
    </location>
</feature>
<evidence type="ECO:0000313" key="4">
    <source>
        <dbReference type="Proteomes" id="UP000823889"/>
    </source>
</evidence>
<organism evidence="3 4">
    <name type="scientific">Candidatus Paenalcaligenes intestinipullorum</name>
    <dbReference type="NCBI Taxonomy" id="2838718"/>
    <lineage>
        <taxon>Bacteria</taxon>
        <taxon>Pseudomonadati</taxon>
        <taxon>Pseudomonadota</taxon>
        <taxon>Betaproteobacteria</taxon>
        <taxon>Burkholderiales</taxon>
        <taxon>Alcaligenaceae</taxon>
        <taxon>Paenalcaligenes</taxon>
    </lineage>
</organism>
<name>A0A9D2RFK2_9BURK</name>
<dbReference type="Pfam" id="PF10670">
    <property type="entry name" value="DUF4198"/>
    <property type="match status" value="1"/>
</dbReference>
<evidence type="ECO:0000256" key="1">
    <source>
        <dbReference type="SAM" id="MobiDB-lite"/>
    </source>
</evidence>
<reference evidence="3" key="2">
    <citation type="submission" date="2021-04" db="EMBL/GenBank/DDBJ databases">
        <authorList>
            <person name="Gilroy R."/>
        </authorList>
    </citation>
    <scope>NUCLEOTIDE SEQUENCE</scope>
    <source>
        <strain evidence="3">9264</strain>
    </source>
</reference>
<protein>
    <submittedName>
        <fullName evidence="3">DUF4198 domain-containing protein</fullName>
    </submittedName>
</protein>
<dbReference type="Proteomes" id="UP000823889">
    <property type="component" value="Unassembled WGS sequence"/>
</dbReference>
<comment type="caution">
    <text evidence="3">The sequence shown here is derived from an EMBL/GenBank/DDBJ whole genome shotgun (WGS) entry which is preliminary data.</text>
</comment>
<reference evidence="3" key="1">
    <citation type="journal article" date="2021" name="PeerJ">
        <title>Extensive microbial diversity within the chicken gut microbiome revealed by metagenomics and culture.</title>
        <authorList>
            <person name="Gilroy R."/>
            <person name="Ravi A."/>
            <person name="Getino M."/>
            <person name="Pursley I."/>
            <person name="Horton D.L."/>
            <person name="Alikhan N.F."/>
            <person name="Baker D."/>
            <person name="Gharbi K."/>
            <person name="Hall N."/>
            <person name="Watson M."/>
            <person name="Adriaenssens E.M."/>
            <person name="Foster-Nyarko E."/>
            <person name="Jarju S."/>
            <person name="Secka A."/>
            <person name="Antonio M."/>
            <person name="Oren A."/>
            <person name="Chaudhuri R.R."/>
            <person name="La Ragione R."/>
            <person name="Hildebrand F."/>
            <person name="Pallen M.J."/>
        </authorList>
    </citation>
    <scope>NUCLEOTIDE SEQUENCE</scope>
    <source>
        <strain evidence="3">9264</strain>
    </source>
</reference>
<accession>A0A9D2RFK2</accession>
<feature type="region of interest" description="Disordered" evidence="1">
    <location>
        <begin position="99"/>
        <end position="120"/>
    </location>
</feature>
<sequence>MRTRYWLGAAVAVLALNTAQAHEAWITPADSGYQVVYGHHDEAESYAPAKVKSLEAWSAEGKELPVTRYDKDSAVGFSVEGQPAIFGLAFDNGFWSKAPGEKHKNLPKDQNPGAESGSHPVKFHKRIEQWSDVVTAGLGLEAELVPNQAVAPKAGDELTLQLLYKGEPASNWEISLGGSHDVNAHTDAKGYVTVPVNAGENSISASHTIELSDTTQADVYSITTNLRFQAAEASTSSVDE</sequence>
<dbReference type="EMBL" id="DWUQ01000093">
    <property type="protein sequence ID" value="HJD44289.1"/>
    <property type="molecule type" value="Genomic_DNA"/>
</dbReference>
<dbReference type="InterPro" id="IPR019613">
    <property type="entry name" value="DUF4198"/>
</dbReference>
<evidence type="ECO:0000313" key="3">
    <source>
        <dbReference type="EMBL" id="HJD44289.1"/>
    </source>
</evidence>
<dbReference type="AlphaFoldDB" id="A0A9D2RFK2"/>
<proteinExistence type="predicted"/>
<gene>
    <name evidence="3" type="ORF">H9906_04570</name>
</gene>
<feature type="signal peptide" evidence="2">
    <location>
        <begin position="1"/>
        <end position="21"/>
    </location>
</feature>